<dbReference type="PANTHER" id="PTHR11785:SF528">
    <property type="entry name" value="AMINO ACID TRANSPORTER PROTEIN JHI-21"/>
    <property type="match status" value="1"/>
</dbReference>
<dbReference type="EMBL" id="UYWX01020482">
    <property type="protein sequence ID" value="VDM32840.1"/>
    <property type="molecule type" value="Genomic_DNA"/>
</dbReference>
<reference evidence="8" key="1">
    <citation type="submission" date="2017-02" db="UniProtKB">
        <authorList>
            <consortium name="WormBaseParasite"/>
        </authorList>
    </citation>
    <scope>IDENTIFICATION</scope>
</reference>
<evidence type="ECO:0000256" key="5">
    <source>
        <dbReference type="SAM" id="Phobius"/>
    </source>
</evidence>
<evidence type="ECO:0000313" key="8">
    <source>
        <dbReference type="WBParaSite" id="TTAC_0000832701-mRNA-1"/>
    </source>
</evidence>
<dbReference type="OrthoDB" id="3257095at2759"/>
<dbReference type="InterPro" id="IPR002293">
    <property type="entry name" value="AA/rel_permease1"/>
</dbReference>
<protein>
    <submittedName>
        <fullName evidence="8">Large neutral amino acids transporter small subunit 2</fullName>
    </submittedName>
</protein>
<evidence type="ECO:0000256" key="4">
    <source>
        <dbReference type="ARBA" id="ARBA00023136"/>
    </source>
</evidence>
<dbReference type="STRING" id="6205.A0A0R3X4I7"/>
<dbReference type="InterPro" id="IPR050598">
    <property type="entry name" value="AminoAcid_Transporter"/>
</dbReference>
<dbReference type="GO" id="GO:0016020">
    <property type="term" value="C:membrane"/>
    <property type="evidence" value="ECO:0007669"/>
    <property type="project" value="UniProtKB-SubCell"/>
</dbReference>
<name>A0A0R3X4I7_HYDTA</name>
<dbReference type="AlphaFoldDB" id="A0A0R3X4I7"/>
<feature type="transmembrane region" description="Helical" evidence="5">
    <location>
        <begin position="20"/>
        <end position="44"/>
    </location>
</feature>
<evidence type="ECO:0000313" key="7">
    <source>
        <dbReference type="Proteomes" id="UP000274429"/>
    </source>
</evidence>
<feature type="transmembrane region" description="Helical" evidence="5">
    <location>
        <begin position="78"/>
        <end position="99"/>
    </location>
</feature>
<dbReference type="Gene3D" id="1.20.1740.10">
    <property type="entry name" value="Amino acid/polyamine transporter I"/>
    <property type="match status" value="1"/>
</dbReference>
<sequence length="209" mass="23347">MRNYLNFLVEEMENPGRNLPLAIAIGLALVTGLYMLTNIAYLAVLSPYEMLSTGSGSSAIAVLVLAVGYQFYSNLFALIELAGFAFSFIAALAVTSLLYMRYREPNLKTSFQLPIFFPILFLGCDLFILVLTIYQQPRESLSNVVLMLAAVPIYWLGVSWKKKPRGFQNFIWKGTIFLQKVFACVPVEDESQLDGPVSSGKVEKQVETF</sequence>
<evidence type="ECO:0000313" key="6">
    <source>
        <dbReference type="EMBL" id="VDM32840.1"/>
    </source>
</evidence>
<reference evidence="6 7" key="2">
    <citation type="submission" date="2018-11" db="EMBL/GenBank/DDBJ databases">
        <authorList>
            <consortium name="Pathogen Informatics"/>
        </authorList>
    </citation>
    <scope>NUCLEOTIDE SEQUENCE [LARGE SCALE GENOMIC DNA]</scope>
</reference>
<evidence type="ECO:0000256" key="2">
    <source>
        <dbReference type="ARBA" id="ARBA00022692"/>
    </source>
</evidence>
<feature type="transmembrane region" description="Helical" evidence="5">
    <location>
        <begin position="51"/>
        <end position="72"/>
    </location>
</feature>
<keyword evidence="7" id="KW-1185">Reference proteome</keyword>
<keyword evidence="4 5" id="KW-0472">Membrane</keyword>
<accession>A0A0R3X4I7</accession>
<feature type="transmembrane region" description="Helical" evidence="5">
    <location>
        <begin position="140"/>
        <end position="158"/>
    </location>
</feature>
<keyword evidence="3 5" id="KW-1133">Transmembrane helix</keyword>
<dbReference type="Pfam" id="PF13520">
    <property type="entry name" value="AA_permease_2"/>
    <property type="match status" value="1"/>
</dbReference>
<evidence type="ECO:0000256" key="3">
    <source>
        <dbReference type="ARBA" id="ARBA00022989"/>
    </source>
</evidence>
<dbReference type="Proteomes" id="UP000274429">
    <property type="component" value="Unassembled WGS sequence"/>
</dbReference>
<organism evidence="8">
    <name type="scientific">Hydatigena taeniaeformis</name>
    <name type="common">Feline tapeworm</name>
    <name type="synonym">Taenia taeniaeformis</name>
    <dbReference type="NCBI Taxonomy" id="6205"/>
    <lineage>
        <taxon>Eukaryota</taxon>
        <taxon>Metazoa</taxon>
        <taxon>Spiralia</taxon>
        <taxon>Lophotrochozoa</taxon>
        <taxon>Platyhelminthes</taxon>
        <taxon>Cestoda</taxon>
        <taxon>Eucestoda</taxon>
        <taxon>Cyclophyllidea</taxon>
        <taxon>Taeniidae</taxon>
        <taxon>Hydatigera</taxon>
    </lineage>
</organism>
<proteinExistence type="predicted"/>
<comment type="subcellular location">
    <subcellularLocation>
        <location evidence="1">Membrane</location>
        <topology evidence="1">Multi-pass membrane protein</topology>
    </subcellularLocation>
</comment>
<dbReference type="PANTHER" id="PTHR11785">
    <property type="entry name" value="AMINO ACID TRANSPORTER"/>
    <property type="match status" value="1"/>
</dbReference>
<dbReference type="WBParaSite" id="TTAC_0000832701-mRNA-1">
    <property type="protein sequence ID" value="TTAC_0000832701-mRNA-1"/>
    <property type="gene ID" value="TTAC_0000832701"/>
</dbReference>
<dbReference type="GO" id="GO:0015179">
    <property type="term" value="F:L-amino acid transmembrane transporter activity"/>
    <property type="evidence" value="ECO:0007669"/>
    <property type="project" value="TreeGrafter"/>
</dbReference>
<gene>
    <name evidence="6" type="ORF">TTAC_LOCUS8312</name>
</gene>
<feature type="transmembrane region" description="Helical" evidence="5">
    <location>
        <begin position="111"/>
        <end position="134"/>
    </location>
</feature>
<keyword evidence="2 5" id="KW-0812">Transmembrane</keyword>
<evidence type="ECO:0000256" key="1">
    <source>
        <dbReference type="ARBA" id="ARBA00004141"/>
    </source>
</evidence>